<reference evidence="1" key="2">
    <citation type="submission" date="1995-08" db="EMBL/GenBank/DDBJ databases">
        <authorList>
            <person name="Klein J."/>
        </authorList>
    </citation>
    <scope>NUCLEOTIDE SEQUENCE [LARGE SCALE GENOMIC DNA]</scope>
    <source>
        <strain evidence="1">WS58</strain>
        <plasmid evidence="1">pWS58</plasmid>
    </source>
</reference>
<organism evidence="1">
    <name type="scientific">Lactobacillus delbrueckii subsp. lactis</name>
    <dbReference type="NCBI Taxonomy" id="29397"/>
    <lineage>
        <taxon>Bacteria</taxon>
        <taxon>Bacillati</taxon>
        <taxon>Bacillota</taxon>
        <taxon>Bacilli</taxon>
        <taxon>Lactobacillales</taxon>
        <taxon>Lactobacillaceae</taxon>
        <taxon>Lactobacillus</taxon>
    </lineage>
</organism>
<name>Q48540_LACDL</name>
<accession>Q48540</accession>
<protein>
    <submittedName>
        <fullName evidence="1">Orf5 protein</fullName>
    </submittedName>
</protein>
<gene>
    <name evidence="1" type="primary">orf5</name>
</gene>
<sequence>MAYRLRRSSTELLWTGSASISHPTRRSSKRRESAYWLASGIRAKENRESGYDEKKETHQQRRASFLCIKKADSEESAENLTKLDIFCIPPIVEIH</sequence>
<dbReference type="EMBL" id="Z50864">
    <property type="protein sequence ID" value="CAA90744.1"/>
    <property type="molecule type" value="Genomic_DNA"/>
</dbReference>
<dbReference type="AlphaFoldDB" id="Q48540"/>
<proteinExistence type="predicted"/>
<evidence type="ECO:0000313" key="1">
    <source>
        <dbReference type="EMBL" id="CAA90744.1"/>
    </source>
</evidence>
<keyword evidence="1" id="KW-0614">Plasmid</keyword>
<reference evidence="1" key="1">
    <citation type="submission" date="1995-08" db="EMBL/GenBank/DDBJ databases">
        <title>Complete sequence of the cryptic plasmid pWS58 from Lactobacillus delbrueckii subsp. lactis.</title>
        <authorList>
            <person name="Klein J.R."/>
            <person name="Henrich B."/>
        </authorList>
    </citation>
    <scope>NUCLEOTIDE SEQUENCE [LARGE SCALE GENOMIC DNA]</scope>
    <source>
        <strain evidence="1">WS58</strain>
        <plasmid evidence="1">pWS58</plasmid>
    </source>
</reference>
<geneLocation type="plasmid" evidence="1">
    <name>pWS58</name>
</geneLocation>